<dbReference type="Proteomes" id="UP000281549">
    <property type="component" value="Unassembled WGS sequence"/>
</dbReference>
<reference evidence="3" key="1">
    <citation type="journal article" date="2018" name="Nat. Microbiol.">
        <title>Leveraging single-cell genomics to expand the fungal tree of life.</title>
        <authorList>
            <person name="Ahrendt S.R."/>
            <person name="Quandt C.A."/>
            <person name="Ciobanu D."/>
            <person name="Clum A."/>
            <person name="Salamov A."/>
            <person name="Andreopoulos B."/>
            <person name="Cheng J.F."/>
            <person name="Woyke T."/>
            <person name="Pelin A."/>
            <person name="Henrissat B."/>
            <person name="Reynolds N.K."/>
            <person name="Benny G.L."/>
            <person name="Smith M.E."/>
            <person name="James T.Y."/>
            <person name="Grigoriev I.V."/>
        </authorList>
    </citation>
    <scope>NUCLEOTIDE SEQUENCE [LARGE SCALE GENOMIC DNA]</scope>
    <source>
        <strain evidence="3">CSF55</strain>
    </source>
</reference>
<name>A0A4P9YGE9_ROZAC</name>
<accession>A0A4P9YGE9</accession>
<dbReference type="Pfam" id="PF21730">
    <property type="entry name" value="Vma22_CCDC115"/>
    <property type="match status" value="1"/>
</dbReference>
<evidence type="ECO:0000313" key="3">
    <source>
        <dbReference type="Proteomes" id="UP000281549"/>
    </source>
</evidence>
<gene>
    <name evidence="2" type="ORF">ROZALSC1DRAFT_29757</name>
</gene>
<proteinExistence type="predicted"/>
<evidence type="ECO:0000256" key="1">
    <source>
        <dbReference type="ARBA" id="ARBA00093634"/>
    </source>
</evidence>
<dbReference type="InterPro" id="IPR040357">
    <property type="entry name" value="Vma22/CCDC115"/>
</dbReference>
<dbReference type="GO" id="GO:0051082">
    <property type="term" value="F:unfolded protein binding"/>
    <property type="evidence" value="ECO:0007669"/>
    <property type="project" value="TreeGrafter"/>
</dbReference>
<evidence type="ECO:0000313" key="2">
    <source>
        <dbReference type="EMBL" id="RKP18567.1"/>
    </source>
</evidence>
<dbReference type="PANTHER" id="PTHR31996:SF2">
    <property type="entry name" value="COILED-COIL DOMAIN-CONTAINING PROTEIN 115"/>
    <property type="match status" value="1"/>
</dbReference>
<dbReference type="PANTHER" id="PTHR31996">
    <property type="entry name" value="COILED-COIL DOMAIN-CONTAINING PROTEIN 115"/>
    <property type="match status" value="1"/>
</dbReference>
<dbReference type="GO" id="GO:0070072">
    <property type="term" value="P:vacuolar proton-transporting V-type ATPase complex assembly"/>
    <property type="evidence" value="ECO:0007669"/>
    <property type="project" value="InterPro"/>
</dbReference>
<sequence>MSDSLAAKLDQELISIFSLLETYYALQEQLSENLKQAFICTAQIRYNHGQNALSLWKMPNKFDARLAVDMELDGVCNLTALMNNETKERNKDEDLNLEIERQRLLNAFESNEGIEMREKTTLDKTEPLNWFGVFLRQHLTKPQIIFKSARKVLRDCCELSMVKRKIQECEEKYIRLLELKKDMSIS</sequence>
<organism evidence="2 3">
    <name type="scientific">Rozella allomycis (strain CSF55)</name>
    <dbReference type="NCBI Taxonomy" id="988480"/>
    <lineage>
        <taxon>Eukaryota</taxon>
        <taxon>Fungi</taxon>
        <taxon>Fungi incertae sedis</taxon>
        <taxon>Cryptomycota</taxon>
        <taxon>Cryptomycota incertae sedis</taxon>
        <taxon>Rozella</taxon>
    </lineage>
</organism>
<protein>
    <recommendedName>
        <fullName evidence="1">Vacuolar ATPase assembly protein VMA22</fullName>
    </recommendedName>
</protein>
<dbReference type="AlphaFoldDB" id="A0A4P9YGE9"/>
<dbReference type="EMBL" id="ML005421">
    <property type="protein sequence ID" value="RKP18567.1"/>
    <property type="molecule type" value="Genomic_DNA"/>
</dbReference>